<proteinExistence type="predicted"/>
<feature type="transmembrane region" description="Helical" evidence="1">
    <location>
        <begin position="52"/>
        <end position="75"/>
    </location>
</feature>
<feature type="transmembrane region" description="Helical" evidence="1">
    <location>
        <begin position="20"/>
        <end position="40"/>
    </location>
</feature>
<feature type="transmembrane region" description="Helical" evidence="1">
    <location>
        <begin position="138"/>
        <end position="162"/>
    </location>
</feature>
<keyword evidence="1" id="KW-0472">Membrane</keyword>
<feature type="transmembrane region" description="Helical" evidence="1">
    <location>
        <begin position="203"/>
        <end position="228"/>
    </location>
</feature>
<dbReference type="Proteomes" id="UP000887578">
    <property type="component" value="Unplaced"/>
</dbReference>
<dbReference type="AlphaFoldDB" id="A0A914R8Y3"/>
<sequence>MSDPKVIEPLGAFVTFYYYYSYLTLFGTWLISPLLFYVILTKSGKLGNFKWFILNHSFWCLVLETIFGIVKPIILTPSAAGFQLGPFRHLFDFKSSVVFTFVCLGICGNCVISLSATLASRYLLVFPTTIFRWFSLKVALIFAVIINAICYALIGYVLYPIIQLKQETIYEWADSEDSGLKIFYENEPTFFMVPYYYHEYADILILLFFLVVHIAGAFILIFFFYHLFQRKTKALTNKIQRSLLASSLAQTILTSVFLFIPFIVLFGALRFRIANTTSIGIIFLCLFNSHAFVEFIVTLYFVSPYRNFCIQLIRPAQRYRNSVTTLASISTY</sequence>
<dbReference type="WBParaSite" id="PDA_v2.g8063.t1">
    <property type="protein sequence ID" value="PDA_v2.g8063.t1"/>
    <property type="gene ID" value="PDA_v2.g8063"/>
</dbReference>
<name>A0A914R8Y3_9BILA</name>
<keyword evidence="2" id="KW-1185">Reference proteome</keyword>
<evidence type="ECO:0000256" key="1">
    <source>
        <dbReference type="SAM" id="Phobius"/>
    </source>
</evidence>
<dbReference type="PANTHER" id="PTHR22941">
    <property type="entry name" value="SERPENTINE RECEPTOR"/>
    <property type="match status" value="1"/>
</dbReference>
<dbReference type="Pfam" id="PF10318">
    <property type="entry name" value="7TM_GPCR_Srh"/>
    <property type="match status" value="1"/>
</dbReference>
<keyword evidence="1" id="KW-1133">Transmembrane helix</keyword>
<accession>A0A914R8Y3</accession>
<feature type="transmembrane region" description="Helical" evidence="1">
    <location>
        <begin position="248"/>
        <end position="269"/>
    </location>
</feature>
<dbReference type="PANTHER" id="PTHR22941:SF307">
    <property type="entry name" value="SERPENTINE RECEPTOR, CLASS H"/>
    <property type="match status" value="1"/>
</dbReference>
<protein>
    <submittedName>
        <fullName evidence="3">Serpentine Receptor, class H</fullName>
    </submittedName>
</protein>
<dbReference type="InterPro" id="IPR019422">
    <property type="entry name" value="7TM_GPCR_serpentine_rcpt_Srh"/>
</dbReference>
<dbReference type="InterPro" id="IPR053220">
    <property type="entry name" value="Nematode_rcpt-like_serp_H"/>
</dbReference>
<feature type="transmembrane region" description="Helical" evidence="1">
    <location>
        <begin position="95"/>
        <end position="118"/>
    </location>
</feature>
<feature type="transmembrane region" description="Helical" evidence="1">
    <location>
        <begin position="281"/>
        <end position="302"/>
    </location>
</feature>
<evidence type="ECO:0000313" key="3">
    <source>
        <dbReference type="WBParaSite" id="PDA_v2.g8063.t1"/>
    </source>
</evidence>
<reference evidence="3" key="1">
    <citation type="submission" date="2022-11" db="UniProtKB">
        <authorList>
            <consortium name="WormBaseParasite"/>
        </authorList>
    </citation>
    <scope>IDENTIFICATION</scope>
</reference>
<evidence type="ECO:0000313" key="2">
    <source>
        <dbReference type="Proteomes" id="UP000887578"/>
    </source>
</evidence>
<keyword evidence="1" id="KW-0812">Transmembrane</keyword>
<organism evidence="2 3">
    <name type="scientific">Panagrolaimus davidi</name>
    <dbReference type="NCBI Taxonomy" id="227884"/>
    <lineage>
        <taxon>Eukaryota</taxon>
        <taxon>Metazoa</taxon>
        <taxon>Ecdysozoa</taxon>
        <taxon>Nematoda</taxon>
        <taxon>Chromadorea</taxon>
        <taxon>Rhabditida</taxon>
        <taxon>Tylenchina</taxon>
        <taxon>Panagrolaimomorpha</taxon>
        <taxon>Panagrolaimoidea</taxon>
        <taxon>Panagrolaimidae</taxon>
        <taxon>Panagrolaimus</taxon>
    </lineage>
</organism>